<dbReference type="InterPro" id="IPR011009">
    <property type="entry name" value="Kinase-like_dom_sf"/>
</dbReference>
<proteinExistence type="predicted"/>
<evidence type="ECO:0000313" key="2">
    <source>
        <dbReference type="EMBL" id="QFQ99477.1"/>
    </source>
</evidence>
<dbReference type="RefSeq" id="WP_152170902.1">
    <property type="nucleotide sequence ID" value="NZ_CP045096.1"/>
</dbReference>
<feature type="domain" description="Aminoglycoside phosphotransferase" evidence="1">
    <location>
        <begin position="135"/>
        <end position="217"/>
    </location>
</feature>
<dbReference type="Proteomes" id="UP000327294">
    <property type="component" value="Chromosome"/>
</dbReference>
<accession>A0A5P8KA28</accession>
<evidence type="ECO:0000313" key="3">
    <source>
        <dbReference type="Proteomes" id="UP000327294"/>
    </source>
</evidence>
<sequence length="271" mass="30359">MTSSMARVGWADLPGEVREAVEARAGRVTEVENLDFGEGSEFKAVLDTPTGRVFAKATLIDGWFAPRLYAEARINPYVTRLAPRLLWQVRAGGWLVLGFAYVQGRHADYSPGSPDLGMLAEAVAALQDLTCPEHVSWPVERRWAGLTEQPQVMAGRALVHKDLNPRNVIISEGQAYVVDWATPCRGADWVELALLVPRLIGQGHSPHEAEEWAARFRPWRHATAEALDVFADAEAHKRQKLAAQWPWPNQIRTANGAWEWARWRASRLDSR</sequence>
<name>A0A5P8KA28_9ACTN</name>
<dbReference type="InterPro" id="IPR002575">
    <property type="entry name" value="Aminoglycoside_PTrfase"/>
</dbReference>
<reference evidence="2 3" key="1">
    <citation type="submission" date="2019-10" db="EMBL/GenBank/DDBJ databases">
        <title>Streptomyces sp. strain GY16 isolated from leaves of Broussonetia papyrifera.</title>
        <authorList>
            <person name="Mo P."/>
        </authorList>
    </citation>
    <scope>NUCLEOTIDE SEQUENCE [LARGE SCALE GENOMIC DNA]</scope>
    <source>
        <strain evidence="2 3">GY16</strain>
    </source>
</reference>
<organism evidence="2 3">
    <name type="scientific">Streptomyces phaeolivaceus</name>
    <dbReference type="NCBI Taxonomy" id="2653200"/>
    <lineage>
        <taxon>Bacteria</taxon>
        <taxon>Bacillati</taxon>
        <taxon>Actinomycetota</taxon>
        <taxon>Actinomycetes</taxon>
        <taxon>Kitasatosporales</taxon>
        <taxon>Streptomycetaceae</taxon>
        <taxon>Streptomyces</taxon>
    </lineage>
</organism>
<gene>
    <name evidence="2" type="ORF">F9278_28720</name>
</gene>
<dbReference type="EMBL" id="CP045096">
    <property type="protein sequence ID" value="QFQ99477.1"/>
    <property type="molecule type" value="Genomic_DNA"/>
</dbReference>
<protein>
    <recommendedName>
        <fullName evidence="1">Aminoglycoside phosphotransferase domain-containing protein</fullName>
    </recommendedName>
</protein>
<dbReference type="AlphaFoldDB" id="A0A5P8KA28"/>
<evidence type="ECO:0000259" key="1">
    <source>
        <dbReference type="Pfam" id="PF01636"/>
    </source>
</evidence>
<dbReference type="Pfam" id="PF01636">
    <property type="entry name" value="APH"/>
    <property type="match status" value="1"/>
</dbReference>
<dbReference type="SUPFAM" id="SSF56112">
    <property type="entry name" value="Protein kinase-like (PK-like)"/>
    <property type="match status" value="1"/>
</dbReference>
<dbReference type="KEGG" id="sphv:F9278_28720"/>
<keyword evidence="3" id="KW-1185">Reference proteome</keyword>